<feature type="region of interest" description="Disordered" evidence="1">
    <location>
        <begin position="20"/>
        <end position="46"/>
    </location>
</feature>
<feature type="region of interest" description="Disordered" evidence="1">
    <location>
        <begin position="59"/>
        <end position="120"/>
    </location>
</feature>
<evidence type="ECO:0000313" key="3">
    <source>
        <dbReference type="Proteomes" id="UP000237271"/>
    </source>
</evidence>
<comment type="caution">
    <text evidence="2">The sequence shown here is derived from an EMBL/GenBank/DDBJ whole genome shotgun (WGS) entry which is preliminary data.</text>
</comment>
<accession>A0A2P4YL91</accession>
<keyword evidence="3" id="KW-1185">Reference proteome</keyword>
<evidence type="ECO:0000313" key="2">
    <source>
        <dbReference type="EMBL" id="POM78553.1"/>
    </source>
</evidence>
<name>A0A2P4YL91_9STRA</name>
<dbReference type="AlphaFoldDB" id="A0A2P4YL91"/>
<dbReference type="OrthoDB" id="120936at2759"/>
<feature type="compositionally biased region" description="Polar residues" evidence="1">
    <location>
        <begin position="102"/>
        <end position="111"/>
    </location>
</feature>
<reference evidence="2 3" key="1">
    <citation type="journal article" date="2017" name="Genome Biol. Evol.">
        <title>Phytophthora megakarya and P. palmivora, closely related causal agents of cacao black pod rot, underwent increases in genome sizes and gene numbers by different mechanisms.</title>
        <authorList>
            <person name="Ali S.S."/>
            <person name="Shao J."/>
            <person name="Lary D.J."/>
            <person name="Kronmiller B."/>
            <person name="Shen D."/>
            <person name="Strem M.D."/>
            <person name="Amoako-Attah I."/>
            <person name="Akrofi A.Y."/>
            <person name="Begoude B.A."/>
            <person name="Ten Hoopen G.M."/>
            <person name="Coulibaly K."/>
            <person name="Kebe B.I."/>
            <person name="Melnick R.L."/>
            <person name="Guiltinan M.J."/>
            <person name="Tyler B.M."/>
            <person name="Meinhardt L.W."/>
            <person name="Bailey B.A."/>
        </authorList>
    </citation>
    <scope>NUCLEOTIDE SEQUENCE [LARGE SCALE GENOMIC DNA]</scope>
    <source>
        <strain evidence="3">sbr112.9</strain>
    </source>
</reference>
<dbReference type="EMBL" id="NCKW01001970">
    <property type="protein sequence ID" value="POM78553.1"/>
    <property type="molecule type" value="Genomic_DNA"/>
</dbReference>
<proteinExistence type="predicted"/>
<feature type="compositionally biased region" description="Basic and acidic residues" evidence="1">
    <location>
        <begin position="26"/>
        <end position="40"/>
    </location>
</feature>
<gene>
    <name evidence="2" type="ORF">PHPALM_3907</name>
</gene>
<evidence type="ECO:0000256" key="1">
    <source>
        <dbReference type="SAM" id="MobiDB-lite"/>
    </source>
</evidence>
<feature type="compositionally biased region" description="Basic and acidic residues" evidence="1">
    <location>
        <begin position="72"/>
        <end position="87"/>
    </location>
</feature>
<dbReference type="Proteomes" id="UP000237271">
    <property type="component" value="Unassembled WGS sequence"/>
</dbReference>
<protein>
    <submittedName>
        <fullName evidence="2">Uncharacterized protein</fullName>
    </submittedName>
</protein>
<feature type="compositionally biased region" description="Basic residues" evidence="1">
    <location>
        <begin position="59"/>
        <end position="71"/>
    </location>
</feature>
<sequence>MREHCTMLCDSRRHLSNHRRICRNNQAREKANKKREHADDQGGYSGICNISYKKRSANYQHNHRCHPKKLKRSEVSDGSDDHSREERIVEDEATEGNDNGELASSENASGSNDEKSEESS</sequence>
<organism evidence="2 3">
    <name type="scientific">Phytophthora palmivora</name>
    <dbReference type="NCBI Taxonomy" id="4796"/>
    <lineage>
        <taxon>Eukaryota</taxon>
        <taxon>Sar</taxon>
        <taxon>Stramenopiles</taxon>
        <taxon>Oomycota</taxon>
        <taxon>Peronosporomycetes</taxon>
        <taxon>Peronosporales</taxon>
        <taxon>Peronosporaceae</taxon>
        <taxon>Phytophthora</taxon>
    </lineage>
</organism>